<protein>
    <submittedName>
        <fullName evidence="2">Helix-turn-helix transcriptional regulator</fullName>
    </submittedName>
</protein>
<reference evidence="2 3" key="1">
    <citation type="journal article" date="2019" name="Int. J. Syst. Evol. Microbiol.">
        <title>The Global Catalogue of Microorganisms (GCM) 10K type strain sequencing project: providing services to taxonomists for standard genome sequencing and annotation.</title>
        <authorList>
            <consortium name="The Broad Institute Genomics Platform"/>
            <consortium name="The Broad Institute Genome Sequencing Center for Infectious Disease"/>
            <person name="Wu L."/>
            <person name="Ma J."/>
        </authorList>
    </citation>
    <scope>NUCLEOTIDE SEQUENCE [LARGE SCALE GENOMIC DNA]</scope>
    <source>
        <strain evidence="2 3">JCM 3146</strain>
    </source>
</reference>
<organism evidence="2 3">
    <name type="scientific">Actinoallomurus spadix</name>
    <dbReference type="NCBI Taxonomy" id="79912"/>
    <lineage>
        <taxon>Bacteria</taxon>
        <taxon>Bacillati</taxon>
        <taxon>Actinomycetota</taxon>
        <taxon>Actinomycetes</taxon>
        <taxon>Streptosporangiales</taxon>
        <taxon>Thermomonosporaceae</taxon>
        <taxon>Actinoallomurus</taxon>
    </lineage>
</organism>
<dbReference type="InterPro" id="IPR043917">
    <property type="entry name" value="DUF5753"/>
</dbReference>
<name>A0ABN0XT76_9ACTN</name>
<gene>
    <name evidence="2" type="ORF">GCM10010151_72640</name>
</gene>
<sequence length="296" mass="32945">MSDGRSPTVRRRRLGMELRRLREAAGLMIEDVAKHLECSMSRVSRIETGKSVARIRDVRDMLDLYGLPEGSQRDQLLGLAKDAQQRGWWTEYEAVLSASAGLDTYIGLEASAASIRTFQTHLVPGLLQTEEYARALIKAGRPGESPENVDRRIALRTRRQAMLHESGSLELWAVLDEAVLRRPIGGVTVMRSQLMRLLEVGELPGVTIQVLPFARGAHPGVDGAFTIIGFPDPTDLDVVYIDCPAGNIFLEKEKDVRRHTTWFDHLRAAALPPDESAEFITAAADEFKDASPHPRR</sequence>
<dbReference type="Proteomes" id="UP001501822">
    <property type="component" value="Unassembled WGS sequence"/>
</dbReference>
<proteinExistence type="predicted"/>
<dbReference type="Pfam" id="PF19054">
    <property type="entry name" value="DUF5753"/>
    <property type="match status" value="1"/>
</dbReference>
<dbReference type="Gene3D" id="1.10.260.40">
    <property type="entry name" value="lambda repressor-like DNA-binding domains"/>
    <property type="match status" value="1"/>
</dbReference>
<feature type="domain" description="HTH cro/C1-type" evidence="1">
    <location>
        <begin position="18"/>
        <end position="72"/>
    </location>
</feature>
<evidence type="ECO:0000259" key="1">
    <source>
        <dbReference type="PROSITE" id="PS50943"/>
    </source>
</evidence>
<dbReference type="Pfam" id="PF13560">
    <property type="entry name" value="HTH_31"/>
    <property type="match status" value="1"/>
</dbReference>
<evidence type="ECO:0000313" key="3">
    <source>
        <dbReference type="Proteomes" id="UP001501822"/>
    </source>
</evidence>
<dbReference type="EMBL" id="BAAABM010000073">
    <property type="protein sequence ID" value="GAA0372210.1"/>
    <property type="molecule type" value="Genomic_DNA"/>
</dbReference>
<dbReference type="SUPFAM" id="SSF47413">
    <property type="entry name" value="lambda repressor-like DNA-binding domains"/>
    <property type="match status" value="1"/>
</dbReference>
<dbReference type="InterPro" id="IPR001387">
    <property type="entry name" value="Cro/C1-type_HTH"/>
</dbReference>
<dbReference type="InterPro" id="IPR010982">
    <property type="entry name" value="Lambda_DNA-bd_dom_sf"/>
</dbReference>
<dbReference type="PROSITE" id="PS50943">
    <property type="entry name" value="HTH_CROC1"/>
    <property type="match status" value="1"/>
</dbReference>
<evidence type="ECO:0000313" key="2">
    <source>
        <dbReference type="EMBL" id="GAA0372210.1"/>
    </source>
</evidence>
<dbReference type="CDD" id="cd00093">
    <property type="entry name" value="HTH_XRE"/>
    <property type="match status" value="1"/>
</dbReference>
<comment type="caution">
    <text evidence="2">The sequence shown here is derived from an EMBL/GenBank/DDBJ whole genome shotgun (WGS) entry which is preliminary data.</text>
</comment>
<accession>A0ABN0XT76</accession>
<keyword evidence="3" id="KW-1185">Reference proteome</keyword>
<dbReference type="RefSeq" id="WP_252810394.1">
    <property type="nucleotide sequence ID" value="NZ_BAAABM010000073.1"/>
</dbReference>
<dbReference type="SMART" id="SM00530">
    <property type="entry name" value="HTH_XRE"/>
    <property type="match status" value="1"/>
</dbReference>